<dbReference type="RefSeq" id="WP_145447968.1">
    <property type="nucleotide sequence ID" value="NZ_CP037421.1"/>
</dbReference>
<sequence>MKSGLEWKNWLFLYPLLQGVGGVGWWCLLLAVPESRSLFLSEALPERVLLTFWLPDGVVFVGGSFVLAYGLWRQHCWAGPVMYFLTGGIAYVSLYCLSLSLATQGGWLGTGLMLVCLGLMMLVCLIYTGRCCGKAGDVQDHVSTDAG</sequence>
<feature type="transmembrane region" description="Helical" evidence="1">
    <location>
        <begin position="52"/>
        <end position="72"/>
    </location>
</feature>
<evidence type="ECO:0000313" key="3">
    <source>
        <dbReference type="Proteomes" id="UP000315647"/>
    </source>
</evidence>
<feature type="transmembrane region" description="Helical" evidence="1">
    <location>
        <begin position="107"/>
        <end position="127"/>
    </location>
</feature>
<dbReference type="Proteomes" id="UP000315647">
    <property type="component" value="Chromosome"/>
</dbReference>
<organism evidence="2 3">
    <name type="scientific">Gimesia panareensis</name>
    <dbReference type="NCBI Taxonomy" id="2527978"/>
    <lineage>
        <taxon>Bacteria</taxon>
        <taxon>Pseudomonadati</taxon>
        <taxon>Planctomycetota</taxon>
        <taxon>Planctomycetia</taxon>
        <taxon>Planctomycetales</taxon>
        <taxon>Planctomycetaceae</taxon>
        <taxon>Gimesia</taxon>
    </lineage>
</organism>
<name>A0A517Q0D2_9PLAN</name>
<accession>A0A517Q0D2</accession>
<protein>
    <submittedName>
        <fullName evidence="2">Uncharacterized protein</fullName>
    </submittedName>
</protein>
<gene>
    <name evidence="2" type="ORF">Enr10x_03730</name>
</gene>
<evidence type="ECO:0000256" key="1">
    <source>
        <dbReference type="SAM" id="Phobius"/>
    </source>
</evidence>
<proteinExistence type="predicted"/>
<dbReference type="AlphaFoldDB" id="A0A517Q0D2"/>
<keyword evidence="1" id="KW-0812">Transmembrane</keyword>
<feature type="transmembrane region" description="Helical" evidence="1">
    <location>
        <begin position="12"/>
        <end position="32"/>
    </location>
</feature>
<feature type="transmembrane region" description="Helical" evidence="1">
    <location>
        <begin position="81"/>
        <end position="101"/>
    </location>
</feature>
<keyword evidence="3" id="KW-1185">Reference proteome</keyword>
<reference evidence="2 3" key="1">
    <citation type="submission" date="2019-03" db="EMBL/GenBank/DDBJ databases">
        <title>Deep-cultivation of Planctomycetes and their phenomic and genomic characterization uncovers novel biology.</title>
        <authorList>
            <person name="Wiegand S."/>
            <person name="Jogler M."/>
            <person name="Boedeker C."/>
            <person name="Pinto D."/>
            <person name="Vollmers J."/>
            <person name="Rivas-Marin E."/>
            <person name="Kohn T."/>
            <person name="Peeters S.H."/>
            <person name="Heuer A."/>
            <person name="Rast P."/>
            <person name="Oberbeckmann S."/>
            <person name="Bunk B."/>
            <person name="Jeske O."/>
            <person name="Meyerdierks A."/>
            <person name="Storesund J.E."/>
            <person name="Kallscheuer N."/>
            <person name="Luecker S."/>
            <person name="Lage O.M."/>
            <person name="Pohl T."/>
            <person name="Merkel B.J."/>
            <person name="Hornburger P."/>
            <person name="Mueller R.-W."/>
            <person name="Bruemmer F."/>
            <person name="Labrenz M."/>
            <person name="Spormann A.M."/>
            <person name="Op den Camp H."/>
            <person name="Overmann J."/>
            <person name="Amann R."/>
            <person name="Jetten M.S.M."/>
            <person name="Mascher T."/>
            <person name="Medema M.H."/>
            <person name="Devos D.P."/>
            <person name="Kaster A.-K."/>
            <person name="Ovreas L."/>
            <person name="Rohde M."/>
            <person name="Galperin M.Y."/>
            <person name="Jogler C."/>
        </authorList>
    </citation>
    <scope>NUCLEOTIDE SEQUENCE [LARGE SCALE GENOMIC DNA]</scope>
    <source>
        <strain evidence="2 3">Enr10</strain>
    </source>
</reference>
<dbReference type="EMBL" id="CP037421">
    <property type="protein sequence ID" value="QDT25079.1"/>
    <property type="molecule type" value="Genomic_DNA"/>
</dbReference>
<evidence type="ECO:0000313" key="2">
    <source>
        <dbReference type="EMBL" id="QDT25079.1"/>
    </source>
</evidence>
<keyword evidence="1" id="KW-0472">Membrane</keyword>
<keyword evidence="1" id="KW-1133">Transmembrane helix</keyword>